<organism evidence="2 3">
    <name type="scientific">Prosthecobacter algae</name>
    <dbReference type="NCBI Taxonomy" id="1144682"/>
    <lineage>
        <taxon>Bacteria</taxon>
        <taxon>Pseudomonadati</taxon>
        <taxon>Verrucomicrobiota</taxon>
        <taxon>Verrucomicrobiia</taxon>
        <taxon>Verrucomicrobiales</taxon>
        <taxon>Verrucomicrobiaceae</taxon>
        <taxon>Prosthecobacter</taxon>
    </lineage>
</organism>
<evidence type="ECO:0000256" key="1">
    <source>
        <dbReference type="SAM" id="SignalP"/>
    </source>
</evidence>
<gene>
    <name evidence="2" type="ORF">GCM10023213_43440</name>
</gene>
<evidence type="ECO:0000313" key="2">
    <source>
        <dbReference type="EMBL" id="GAA5147962.1"/>
    </source>
</evidence>
<feature type="signal peptide" evidence="1">
    <location>
        <begin position="1"/>
        <end position="20"/>
    </location>
</feature>
<protein>
    <recommendedName>
        <fullName evidence="4">Lipoprotein</fullName>
    </recommendedName>
</protein>
<proteinExistence type="predicted"/>
<dbReference type="EMBL" id="BAABIA010000010">
    <property type="protein sequence ID" value="GAA5147962.1"/>
    <property type="molecule type" value="Genomic_DNA"/>
</dbReference>
<reference evidence="3" key="1">
    <citation type="journal article" date="2019" name="Int. J. Syst. Evol. Microbiol.">
        <title>The Global Catalogue of Microorganisms (GCM) 10K type strain sequencing project: providing services to taxonomists for standard genome sequencing and annotation.</title>
        <authorList>
            <consortium name="The Broad Institute Genomics Platform"/>
            <consortium name="The Broad Institute Genome Sequencing Center for Infectious Disease"/>
            <person name="Wu L."/>
            <person name="Ma J."/>
        </authorList>
    </citation>
    <scope>NUCLEOTIDE SEQUENCE [LARGE SCALE GENOMIC DNA]</scope>
    <source>
        <strain evidence="3">JCM 18053</strain>
    </source>
</reference>
<keyword evidence="1" id="KW-0732">Signal</keyword>
<sequence length="234" mass="25509">MLIKPTLVSSVLLLSLASCATYTTPGRPANLGTFTDPKVKKAYVARPAIKFPANIAVVRVQESGYRSDSGRAHGSGAYSVVTTRDIERAGDLEKLQKLPGLEGVATLNRLLLPESLNSDEDLREAAAKLQADAILIYTVSTEFRNDDVVPPLTALSLGLLSVNRYEITSSASAVLMNTRTGYIYGALEENNDKVGGSFIFDGSDLARKKAERSAYEKLLAAFDPFWRKTYARYH</sequence>
<dbReference type="PROSITE" id="PS51257">
    <property type="entry name" value="PROKAR_LIPOPROTEIN"/>
    <property type="match status" value="1"/>
</dbReference>
<evidence type="ECO:0000313" key="3">
    <source>
        <dbReference type="Proteomes" id="UP001499852"/>
    </source>
</evidence>
<accession>A0ABP9PKA4</accession>
<keyword evidence="3" id="KW-1185">Reference proteome</keyword>
<name>A0ABP9PKA4_9BACT</name>
<comment type="caution">
    <text evidence="2">The sequence shown here is derived from an EMBL/GenBank/DDBJ whole genome shotgun (WGS) entry which is preliminary data.</text>
</comment>
<dbReference type="RefSeq" id="WP_345738515.1">
    <property type="nucleotide sequence ID" value="NZ_BAABIA010000010.1"/>
</dbReference>
<evidence type="ECO:0008006" key="4">
    <source>
        <dbReference type="Google" id="ProtNLM"/>
    </source>
</evidence>
<feature type="chain" id="PRO_5045669002" description="Lipoprotein" evidence="1">
    <location>
        <begin position="21"/>
        <end position="234"/>
    </location>
</feature>
<dbReference type="Proteomes" id="UP001499852">
    <property type="component" value="Unassembled WGS sequence"/>
</dbReference>